<dbReference type="InterPro" id="IPR043502">
    <property type="entry name" value="DNA/RNA_pol_sf"/>
</dbReference>
<dbReference type="InterPro" id="IPR050951">
    <property type="entry name" value="Retrovirus_Pol_polyprotein"/>
</dbReference>
<dbReference type="PANTHER" id="PTHR37984:SF5">
    <property type="entry name" value="PROTEIN NYNRIN-LIKE"/>
    <property type="match status" value="1"/>
</dbReference>
<proteinExistence type="predicted"/>
<accession>A0A371I8K1</accession>
<dbReference type="InterPro" id="IPR043128">
    <property type="entry name" value="Rev_trsase/Diguanyl_cyclase"/>
</dbReference>
<dbReference type="OrthoDB" id="101614at2759"/>
<keyword evidence="2" id="KW-1185">Reference proteome</keyword>
<sequence length="105" mass="11941">MAEHCKALGRLQLNPSKCSFGVRARKFLGFMLMERDIEANPEKCWVVTNMRNPRSVKEVQQFMGKVTTLSCFISKVAEMATPLFPTLKKGGKFMWRPSVKKPSCV</sequence>
<dbReference type="Proteomes" id="UP000257109">
    <property type="component" value="Unassembled WGS sequence"/>
</dbReference>
<name>A0A371I8K1_MUCPR</name>
<protein>
    <submittedName>
        <fullName evidence="1">Tf2-9</fullName>
    </submittedName>
</protein>
<reference evidence="1" key="1">
    <citation type="submission" date="2018-05" db="EMBL/GenBank/DDBJ databases">
        <title>Draft genome of Mucuna pruriens seed.</title>
        <authorList>
            <person name="Nnadi N.E."/>
            <person name="Vos R."/>
            <person name="Hasami M.H."/>
            <person name="Devisetty U.K."/>
            <person name="Aguiy J.C."/>
        </authorList>
    </citation>
    <scope>NUCLEOTIDE SEQUENCE [LARGE SCALE GENOMIC DNA]</scope>
    <source>
        <strain evidence="1">JCA_2017</strain>
    </source>
</reference>
<dbReference type="Gene3D" id="3.30.70.270">
    <property type="match status" value="1"/>
</dbReference>
<evidence type="ECO:0000313" key="2">
    <source>
        <dbReference type="Proteomes" id="UP000257109"/>
    </source>
</evidence>
<dbReference type="EMBL" id="QJKJ01000663">
    <property type="protein sequence ID" value="RDY11328.1"/>
    <property type="molecule type" value="Genomic_DNA"/>
</dbReference>
<dbReference type="AlphaFoldDB" id="A0A371I8K1"/>
<feature type="non-terminal residue" evidence="1">
    <location>
        <position position="1"/>
    </location>
</feature>
<gene>
    <name evidence="1" type="primary">Tf2-9</name>
    <name evidence="1" type="ORF">CR513_04039</name>
</gene>
<comment type="caution">
    <text evidence="1">The sequence shown here is derived from an EMBL/GenBank/DDBJ whole genome shotgun (WGS) entry which is preliminary data.</text>
</comment>
<dbReference type="PANTHER" id="PTHR37984">
    <property type="entry name" value="PROTEIN CBG26694"/>
    <property type="match status" value="1"/>
</dbReference>
<dbReference type="SUPFAM" id="SSF56672">
    <property type="entry name" value="DNA/RNA polymerases"/>
    <property type="match status" value="1"/>
</dbReference>
<evidence type="ECO:0000313" key="1">
    <source>
        <dbReference type="EMBL" id="RDY11328.1"/>
    </source>
</evidence>
<organism evidence="1 2">
    <name type="scientific">Mucuna pruriens</name>
    <name type="common">Velvet bean</name>
    <name type="synonym">Dolichos pruriens</name>
    <dbReference type="NCBI Taxonomy" id="157652"/>
    <lineage>
        <taxon>Eukaryota</taxon>
        <taxon>Viridiplantae</taxon>
        <taxon>Streptophyta</taxon>
        <taxon>Embryophyta</taxon>
        <taxon>Tracheophyta</taxon>
        <taxon>Spermatophyta</taxon>
        <taxon>Magnoliopsida</taxon>
        <taxon>eudicotyledons</taxon>
        <taxon>Gunneridae</taxon>
        <taxon>Pentapetalae</taxon>
        <taxon>rosids</taxon>
        <taxon>fabids</taxon>
        <taxon>Fabales</taxon>
        <taxon>Fabaceae</taxon>
        <taxon>Papilionoideae</taxon>
        <taxon>50 kb inversion clade</taxon>
        <taxon>NPAAA clade</taxon>
        <taxon>indigoferoid/millettioid clade</taxon>
        <taxon>Phaseoleae</taxon>
        <taxon>Mucuna</taxon>
    </lineage>
</organism>